<dbReference type="GO" id="GO:0003824">
    <property type="term" value="F:catalytic activity"/>
    <property type="evidence" value="ECO:0007669"/>
    <property type="project" value="InterPro"/>
</dbReference>
<feature type="signal peptide" evidence="1">
    <location>
        <begin position="1"/>
        <end position="18"/>
    </location>
</feature>
<dbReference type="HOGENOM" id="CLU_058239_1_0_7"/>
<keyword evidence="1" id="KW-0732">Signal</keyword>
<protein>
    <recommendedName>
        <fullName evidence="2">Endonuclease/exonuclease/phosphatase domain-containing protein</fullName>
    </recommendedName>
</protein>
<proteinExistence type="predicted"/>
<reference evidence="3 4" key="1">
    <citation type="journal article" date="2013" name="ISME J.">
        <title>By their genes ye shall know them: genomic signatures of predatory bacteria.</title>
        <authorList>
            <person name="Pasternak Z."/>
            <person name="Pietrokovski S."/>
            <person name="Rotem O."/>
            <person name="Gophna U."/>
            <person name="Lurie-Weinberger M.N."/>
            <person name="Jurkevitch E."/>
        </authorList>
    </citation>
    <scope>NUCLEOTIDE SEQUENCE [LARGE SCALE GENOMIC DNA]</scope>
    <source>
        <strain evidence="3 4">JSS</strain>
    </source>
</reference>
<dbReference type="STRING" id="1184267.A11Q_1158"/>
<dbReference type="Pfam" id="PF19580">
    <property type="entry name" value="Exo_endo_phos_3"/>
    <property type="match status" value="1"/>
</dbReference>
<dbReference type="PROSITE" id="PS51257">
    <property type="entry name" value="PROKAR_LIPOPROTEIN"/>
    <property type="match status" value="1"/>
</dbReference>
<dbReference type="RefSeq" id="WP_015469864.1">
    <property type="nucleotide sequence ID" value="NC_020813.1"/>
</dbReference>
<keyword evidence="4" id="KW-1185">Reference proteome</keyword>
<feature type="chain" id="PRO_5004060400" description="Endonuclease/exonuclease/phosphatase domain-containing protein" evidence="1">
    <location>
        <begin position="19"/>
        <end position="332"/>
    </location>
</feature>
<sequence>MKFTMLLGVIVLSLSACQRPPTTQAAIAASAKPQVIPSITVPDTGSQDREFLPVSQERVSVMSYNLYNLFDDVQDTDEAVIPTAVLQAKLARIAQGILQVNSGRGPDILLVQEVENLNVLHMLNQHLQAAGYGTIELLDADDERGIDVGVISRLPLAGETVLHRMPFEHINKTRGILEVPLRALNGKVVRAFAFHFPSQANPVDQRLEAIHYLKELMLQVPVSEYAVAAGDSNVNASEENRERFFSDVLKDFQVSHLVGCNSCKGTYSYRGVWSFFDVIISREANLVGESVVLPKSAPTQINSDGTPRRFNNSTYEGISDHLPIYAEILVTH</sequence>
<evidence type="ECO:0000313" key="4">
    <source>
        <dbReference type="Proteomes" id="UP000012040"/>
    </source>
</evidence>
<dbReference type="PANTHER" id="PTHR42834:SF1">
    <property type="entry name" value="ENDONUCLEASE_EXONUCLEASE_PHOSPHATASE FAMILY PROTEIN (AFU_ORTHOLOGUE AFUA_3G09210)"/>
    <property type="match status" value="1"/>
</dbReference>
<name>M4VQE2_9BACT</name>
<dbReference type="EMBL" id="CP003537">
    <property type="protein sequence ID" value="AGH95374.1"/>
    <property type="molecule type" value="Genomic_DNA"/>
</dbReference>
<dbReference type="Proteomes" id="UP000012040">
    <property type="component" value="Chromosome"/>
</dbReference>
<accession>M4VQE2</accession>
<dbReference type="SUPFAM" id="SSF56219">
    <property type="entry name" value="DNase I-like"/>
    <property type="match status" value="1"/>
</dbReference>
<dbReference type="InterPro" id="IPR036691">
    <property type="entry name" value="Endo/exonu/phosph_ase_sf"/>
</dbReference>
<dbReference type="OrthoDB" id="5288880at2"/>
<dbReference type="eggNOG" id="COG2374">
    <property type="taxonomic scope" value="Bacteria"/>
</dbReference>
<evidence type="ECO:0000256" key="1">
    <source>
        <dbReference type="SAM" id="SignalP"/>
    </source>
</evidence>
<feature type="domain" description="Endonuclease/exonuclease/phosphatase" evidence="2">
    <location>
        <begin position="60"/>
        <end position="327"/>
    </location>
</feature>
<gene>
    <name evidence="3" type="ORF">A11Q_1158</name>
</gene>
<dbReference type="PANTHER" id="PTHR42834">
    <property type="entry name" value="ENDONUCLEASE/EXONUCLEASE/PHOSPHATASE FAMILY PROTEIN (AFU_ORTHOLOGUE AFUA_3G09210)"/>
    <property type="match status" value="1"/>
</dbReference>
<dbReference type="InterPro" id="IPR005135">
    <property type="entry name" value="Endo/exonuclease/phosphatase"/>
</dbReference>
<dbReference type="Gene3D" id="3.60.10.10">
    <property type="entry name" value="Endonuclease/exonuclease/phosphatase"/>
    <property type="match status" value="1"/>
</dbReference>
<evidence type="ECO:0000259" key="2">
    <source>
        <dbReference type="Pfam" id="PF19580"/>
    </source>
</evidence>
<evidence type="ECO:0000313" key="3">
    <source>
        <dbReference type="EMBL" id="AGH95374.1"/>
    </source>
</evidence>
<organism evidence="3 4">
    <name type="scientific">Pseudobdellovibrio exovorus JSS</name>
    <dbReference type="NCBI Taxonomy" id="1184267"/>
    <lineage>
        <taxon>Bacteria</taxon>
        <taxon>Pseudomonadati</taxon>
        <taxon>Bdellovibrionota</taxon>
        <taxon>Bdellovibrionia</taxon>
        <taxon>Bdellovibrionales</taxon>
        <taxon>Pseudobdellovibrionaceae</taxon>
        <taxon>Pseudobdellovibrio</taxon>
    </lineage>
</organism>
<dbReference type="KEGG" id="bex:A11Q_1158"/>
<dbReference type="AlphaFoldDB" id="M4VQE2"/>
<dbReference type="PATRIC" id="fig|1184267.3.peg.1171"/>